<dbReference type="WBParaSite" id="MBELARI_LOCUS17557">
    <property type="protein sequence ID" value="MBELARI_LOCUS17557"/>
    <property type="gene ID" value="MBELARI_LOCUS17557"/>
</dbReference>
<feature type="compositionally biased region" description="Acidic residues" evidence="6">
    <location>
        <begin position="698"/>
        <end position="718"/>
    </location>
</feature>
<dbReference type="Gene3D" id="3.80.10.10">
    <property type="entry name" value="Ribonuclease Inhibitor"/>
    <property type="match status" value="4"/>
</dbReference>
<protein>
    <recommendedName>
        <fullName evidence="9">Ran GTPase-activating protein</fullName>
    </recommendedName>
</protein>
<dbReference type="GO" id="GO:0005829">
    <property type="term" value="C:cytosol"/>
    <property type="evidence" value="ECO:0007669"/>
    <property type="project" value="TreeGrafter"/>
</dbReference>
<dbReference type="GO" id="GO:0005634">
    <property type="term" value="C:nucleus"/>
    <property type="evidence" value="ECO:0007669"/>
    <property type="project" value="UniProtKB-SubCell"/>
</dbReference>
<keyword evidence="7" id="KW-1185">Reference proteome</keyword>
<feature type="region of interest" description="Disordered" evidence="6">
    <location>
        <begin position="1431"/>
        <end position="1452"/>
    </location>
</feature>
<dbReference type="SMART" id="SM00368">
    <property type="entry name" value="LRR_RI"/>
    <property type="match status" value="22"/>
</dbReference>
<feature type="compositionally biased region" description="Acidic residues" evidence="6">
    <location>
        <begin position="1053"/>
        <end position="1078"/>
    </location>
</feature>
<evidence type="ECO:0000256" key="5">
    <source>
        <dbReference type="ARBA" id="ARBA00023242"/>
    </source>
</evidence>
<dbReference type="GO" id="GO:0005096">
    <property type="term" value="F:GTPase activator activity"/>
    <property type="evidence" value="ECO:0007669"/>
    <property type="project" value="UniProtKB-KW"/>
</dbReference>
<dbReference type="Pfam" id="PF13516">
    <property type="entry name" value="LRR_6"/>
    <property type="match status" value="8"/>
</dbReference>
<evidence type="ECO:0000256" key="4">
    <source>
        <dbReference type="ARBA" id="ARBA00022737"/>
    </source>
</evidence>
<evidence type="ECO:0000256" key="1">
    <source>
        <dbReference type="ARBA" id="ARBA00004123"/>
    </source>
</evidence>
<dbReference type="CDD" id="cd00116">
    <property type="entry name" value="LRR_RI"/>
    <property type="match status" value="4"/>
</dbReference>
<feature type="compositionally biased region" description="Acidic residues" evidence="6">
    <location>
        <begin position="312"/>
        <end position="337"/>
    </location>
</feature>
<feature type="region of interest" description="Disordered" evidence="6">
    <location>
        <begin position="312"/>
        <end position="345"/>
    </location>
</feature>
<evidence type="ECO:0000256" key="6">
    <source>
        <dbReference type="SAM" id="MobiDB-lite"/>
    </source>
</evidence>
<dbReference type="InterPro" id="IPR001611">
    <property type="entry name" value="Leu-rich_rpt"/>
</dbReference>
<comment type="subcellular location">
    <subcellularLocation>
        <location evidence="1">Nucleus</location>
    </subcellularLocation>
</comment>
<dbReference type="GO" id="GO:0048471">
    <property type="term" value="C:perinuclear region of cytoplasm"/>
    <property type="evidence" value="ECO:0007669"/>
    <property type="project" value="TreeGrafter"/>
</dbReference>
<evidence type="ECO:0000256" key="2">
    <source>
        <dbReference type="ARBA" id="ARBA00022468"/>
    </source>
</evidence>
<evidence type="ECO:0000256" key="3">
    <source>
        <dbReference type="ARBA" id="ARBA00022614"/>
    </source>
</evidence>
<feature type="compositionally biased region" description="Basic and acidic residues" evidence="6">
    <location>
        <begin position="1443"/>
        <end position="1452"/>
    </location>
</feature>
<evidence type="ECO:0008006" key="9">
    <source>
        <dbReference type="Google" id="ProtNLM"/>
    </source>
</evidence>
<keyword evidence="2" id="KW-0343">GTPase activation</keyword>
<accession>A0AAF3ETS1</accession>
<dbReference type="Proteomes" id="UP000887575">
    <property type="component" value="Unassembled WGS sequence"/>
</dbReference>
<sequence length="1452" mass="157945">MDYKLSFLDRGEKWNDASHVTDVVQQICKFPNLQVLELRGNTLGVEAGEAIAEALKRHPELKYCLWGDLFTTRLRDEIPRTVKSLCAAMIYANASITELDLSDNAFGPIGAESIKDFLESRSAYSLKVLKLNNCGLGSGGQTVAASLIKCHQLAAKSGRKFELKTFSACRNRLENPGAKALAEAFNVIGTLERIILYQNGINAPGIIALAESFRRNPELREIDLSDNTATEKADCLCRDAGCHAIVEALNPEIHTDLNVVNLSGAELTPEAAVSIAPKMEKFDDVSLKIGCNNFGHQFEKLRGEMPSFVDCGESEDDCGTLDSDEEYRSEPDEDETNDSLMAGTSNTPATAIVQGLDDVFKQMDVRDVKPSNEPISANTTLSFLGGGAKWNNTSDVSNVVQQILQVRNLQTLELRGNTLGVEAGEAIAEALKRHPELKYCLWGDLFTTRLRDEIPRTVKSLCAAMIYANASITELDLSDNAFGPIGAESIKDFLESRSACSLKVLKLNNCGLGSGGQTVAASLIKCHQLATKSGRKFELKTFSACRNRLENPGAKALAEAFKVIGTLEEVILYQNGINPPGIIMLAESFQMNPELREIDLSDNTATEKADCLCRDAGCHAIVDALNPEIHINLNVVNLSGAELTPEAAVLIVPKMEKFDDVSLKIGCNNFGHKFNALRDWMPPFVDCGDAEDDCGTLDDDEELQSDFDDEEGDEEETESSMSENENKTFDESFKQLTVDEKAGTSLSFLGGGAKWDKASDVSNVVQQICKFPNLQVLELRGNTLGVEAGEAIAEALKRHPELKYCLWGDLFTTRLRDEIPRTVKSLCAAMIYANASITELDLSDNAFGPIGAESIKDFLESRSAYSLKVLKLNNCGLGSGGQTVAASLIKCHQLAAKSGRKFELETFSACRNRLENPGAKALAEAFKVITTLEEIVLYQNGINAPGIIALAGSFQMNPELREIDLSDNTATEKADCLCRDAGCHAIVDALNPEIHTDLNVVNLSGAELTPEAAVSIAPKMEKFDDVSLKIGCNNFGHQFEKLRGEMPSFVDCGESEDDCGTLDSDEEYRSEPDEDETNDSLMAGTSNTPATAIVQGLDDVFKQMNVRDVKPSNEPTSANTTLSFLGGGAKWNNASDVLSVVQQITQFPNLQVLELRGNTLGVEAGEAIAEALKRHPELKYCLWGDLFTTRLRDEIPRTVKSLCAAMIYANASITELDLSDNAFGPIGAESIKDFLESRSAYSLKVLKLNNCGLGSGGQTVAASLIKCHQLAAKSGRKFELETFSACRNRLENPGAKALAEAFNIIGSLERIILYQNGINAPGIIALAESFRSNPELREIDLSDNTATEKADCLCRDAGCHAIVEALNPEIHINLNVVNLSGAELTPEAAVLIVPEMEKFDDVSLKIGCNNFGHKFNALRDWMPPFVDCGESEDDCGTLDDDEERKSDSDEEE</sequence>
<keyword evidence="5" id="KW-0539">Nucleus</keyword>
<name>A0AAF3ETS1_9BILA</name>
<dbReference type="PANTHER" id="PTHR24113:SF12">
    <property type="entry name" value="RAN GTPASE-ACTIVATING PROTEIN 1"/>
    <property type="match status" value="1"/>
</dbReference>
<dbReference type="PANTHER" id="PTHR24113">
    <property type="entry name" value="RAN GTPASE-ACTIVATING PROTEIN 1"/>
    <property type="match status" value="1"/>
</dbReference>
<feature type="region of interest" description="Disordered" evidence="6">
    <location>
        <begin position="1053"/>
        <end position="1086"/>
    </location>
</feature>
<feature type="compositionally biased region" description="Acidic residues" evidence="6">
    <location>
        <begin position="1431"/>
        <end position="1442"/>
    </location>
</feature>
<keyword evidence="3" id="KW-0433">Leucine-rich repeat</keyword>
<dbReference type="InterPro" id="IPR032675">
    <property type="entry name" value="LRR_dom_sf"/>
</dbReference>
<reference evidence="8" key="1">
    <citation type="submission" date="2024-02" db="UniProtKB">
        <authorList>
            <consortium name="WormBaseParasite"/>
        </authorList>
    </citation>
    <scope>IDENTIFICATION</scope>
</reference>
<proteinExistence type="predicted"/>
<dbReference type="GO" id="GO:0006913">
    <property type="term" value="P:nucleocytoplasmic transport"/>
    <property type="evidence" value="ECO:0007669"/>
    <property type="project" value="TreeGrafter"/>
</dbReference>
<organism evidence="7 8">
    <name type="scientific">Mesorhabditis belari</name>
    <dbReference type="NCBI Taxonomy" id="2138241"/>
    <lineage>
        <taxon>Eukaryota</taxon>
        <taxon>Metazoa</taxon>
        <taxon>Ecdysozoa</taxon>
        <taxon>Nematoda</taxon>
        <taxon>Chromadorea</taxon>
        <taxon>Rhabditida</taxon>
        <taxon>Rhabditina</taxon>
        <taxon>Rhabditomorpha</taxon>
        <taxon>Rhabditoidea</taxon>
        <taxon>Rhabditidae</taxon>
        <taxon>Mesorhabditinae</taxon>
        <taxon>Mesorhabditis</taxon>
    </lineage>
</organism>
<dbReference type="SUPFAM" id="SSF52047">
    <property type="entry name" value="RNI-like"/>
    <property type="match status" value="3"/>
</dbReference>
<dbReference type="GO" id="GO:0031267">
    <property type="term" value="F:small GTPase binding"/>
    <property type="evidence" value="ECO:0007669"/>
    <property type="project" value="TreeGrafter"/>
</dbReference>
<evidence type="ECO:0000313" key="7">
    <source>
        <dbReference type="Proteomes" id="UP000887575"/>
    </source>
</evidence>
<dbReference type="InterPro" id="IPR027038">
    <property type="entry name" value="RanGap"/>
</dbReference>
<feature type="region of interest" description="Disordered" evidence="6">
    <location>
        <begin position="698"/>
        <end position="727"/>
    </location>
</feature>
<evidence type="ECO:0000313" key="8">
    <source>
        <dbReference type="WBParaSite" id="MBELARI_LOCUS17557"/>
    </source>
</evidence>
<keyword evidence="4" id="KW-0677">Repeat</keyword>
<dbReference type="FunFam" id="3.80.10.10:FF:000142">
    <property type="entry name" value="Ran GTPase activating protein 1"/>
    <property type="match status" value="4"/>
</dbReference>